<feature type="region of interest" description="Disordered" evidence="5">
    <location>
        <begin position="173"/>
        <end position="269"/>
    </location>
</feature>
<keyword evidence="4" id="KW-0539">Nucleus</keyword>
<feature type="region of interest" description="Disordered" evidence="5">
    <location>
        <begin position="1"/>
        <end position="138"/>
    </location>
</feature>
<evidence type="ECO:0000256" key="4">
    <source>
        <dbReference type="ARBA" id="ARBA00023242"/>
    </source>
</evidence>
<feature type="compositionally biased region" description="Acidic residues" evidence="5">
    <location>
        <begin position="95"/>
        <end position="104"/>
    </location>
</feature>
<keyword evidence="3" id="KW-0804">Transcription</keyword>
<keyword evidence="7" id="KW-1185">Reference proteome</keyword>
<evidence type="ECO:0000256" key="5">
    <source>
        <dbReference type="SAM" id="MobiDB-lite"/>
    </source>
</evidence>
<dbReference type="InParanoid" id="F6PRE8"/>
<feature type="compositionally biased region" description="Polar residues" evidence="5">
    <location>
        <begin position="52"/>
        <end position="86"/>
    </location>
</feature>
<name>F6PRE8_CIOIN</name>
<evidence type="ECO:0000313" key="7">
    <source>
        <dbReference type="Proteomes" id="UP000008144"/>
    </source>
</evidence>
<dbReference type="EMBL" id="EAAA01000170">
    <property type="status" value="NOT_ANNOTATED_CDS"/>
    <property type="molecule type" value="Genomic_DNA"/>
</dbReference>
<proteinExistence type="predicted"/>
<keyword evidence="2" id="KW-0805">Transcription regulation</keyword>
<organism evidence="6 7">
    <name type="scientific">Ciona intestinalis</name>
    <name type="common">Transparent sea squirt</name>
    <name type="synonym">Ascidia intestinalis</name>
    <dbReference type="NCBI Taxonomy" id="7719"/>
    <lineage>
        <taxon>Eukaryota</taxon>
        <taxon>Metazoa</taxon>
        <taxon>Chordata</taxon>
        <taxon>Tunicata</taxon>
        <taxon>Ascidiacea</taxon>
        <taxon>Phlebobranchia</taxon>
        <taxon>Cionidae</taxon>
        <taxon>Ciona</taxon>
    </lineage>
</organism>
<reference evidence="6" key="3">
    <citation type="submission" date="2025-08" db="UniProtKB">
        <authorList>
            <consortium name="Ensembl"/>
        </authorList>
    </citation>
    <scope>IDENTIFICATION</scope>
</reference>
<dbReference type="Proteomes" id="UP000008144">
    <property type="component" value="Chromosome 1"/>
</dbReference>
<reference evidence="6" key="2">
    <citation type="journal article" date="2008" name="Genome Biol.">
        <title>Improved genome assembly and evidence-based global gene model set for the chordate Ciona intestinalis: new insight into intron and operon populations.</title>
        <authorList>
            <person name="Satou Y."/>
            <person name="Mineta K."/>
            <person name="Ogasawara M."/>
            <person name="Sasakura Y."/>
            <person name="Shoguchi E."/>
            <person name="Ueno K."/>
            <person name="Yamada L."/>
            <person name="Matsumoto J."/>
            <person name="Wasserscheid J."/>
            <person name="Dewar K."/>
            <person name="Wiley G.B."/>
            <person name="Macmil S.L."/>
            <person name="Roe B.A."/>
            <person name="Zeller R.W."/>
            <person name="Hastings K.E."/>
            <person name="Lemaire P."/>
            <person name="Lindquist E."/>
            <person name="Endo T."/>
            <person name="Hotta K."/>
            <person name="Inaba K."/>
        </authorList>
    </citation>
    <scope>NUCLEOTIDE SEQUENCE [LARGE SCALE GENOMIC DNA]</scope>
    <source>
        <strain evidence="6">wild type</strain>
    </source>
</reference>
<evidence type="ECO:0000256" key="3">
    <source>
        <dbReference type="ARBA" id="ARBA00023163"/>
    </source>
</evidence>
<accession>F6PRE8</accession>
<dbReference type="AlphaFoldDB" id="F6PRE8"/>
<dbReference type="Ensembl" id="ENSCINT00000025307.2">
    <property type="protein sequence ID" value="ENSCINP00000025061.2"/>
    <property type="gene ID" value="ENSCING00000013708.2"/>
</dbReference>
<evidence type="ECO:0000256" key="1">
    <source>
        <dbReference type="ARBA" id="ARBA00004123"/>
    </source>
</evidence>
<reference evidence="6" key="4">
    <citation type="submission" date="2025-09" db="UniProtKB">
        <authorList>
            <consortium name="Ensembl"/>
        </authorList>
    </citation>
    <scope>IDENTIFICATION</scope>
</reference>
<reference evidence="7" key="1">
    <citation type="journal article" date="2002" name="Science">
        <title>The draft genome of Ciona intestinalis: insights into chordate and vertebrate origins.</title>
        <authorList>
            <person name="Dehal P."/>
            <person name="Satou Y."/>
            <person name="Campbell R.K."/>
            <person name="Chapman J."/>
            <person name="Degnan B."/>
            <person name="De Tomaso A."/>
            <person name="Davidson B."/>
            <person name="Di Gregorio A."/>
            <person name="Gelpke M."/>
            <person name="Goodstein D.M."/>
            <person name="Harafuji N."/>
            <person name="Hastings K.E."/>
            <person name="Ho I."/>
            <person name="Hotta K."/>
            <person name="Huang W."/>
            <person name="Kawashima T."/>
            <person name="Lemaire P."/>
            <person name="Martinez D."/>
            <person name="Meinertzhagen I.A."/>
            <person name="Necula S."/>
            <person name="Nonaka M."/>
            <person name="Putnam N."/>
            <person name="Rash S."/>
            <person name="Saiga H."/>
            <person name="Satake M."/>
            <person name="Terry A."/>
            <person name="Yamada L."/>
            <person name="Wang H.G."/>
            <person name="Awazu S."/>
            <person name="Azumi K."/>
            <person name="Boore J."/>
            <person name="Branno M."/>
            <person name="Chin-Bow S."/>
            <person name="DeSantis R."/>
            <person name="Doyle S."/>
            <person name="Francino P."/>
            <person name="Keys D.N."/>
            <person name="Haga S."/>
            <person name="Hayashi H."/>
            <person name="Hino K."/>
            <person name="Imai K.S."/>
            <person name="Inaba K."/>
            <person name="Kano S."/>
            <person name="Kobayashi K."/>
            <person name="Kobayashi M."/>
            <person name="Lee B.I."/>
            <person name="Makabe K.W."/>
            <person name="Manohar C."/>
            <person name="Matassi G."/>
            <person name="Medina M."/>
            <person name="Mochizuki Y."/>
            <person name="Mount S."/>
            <person name="Morishita T."/>
            <person name="Miura S."/>
            <person name="Nakayama A."/>
            <person name="Nishizaka S."/>
            <person name="Nomoto H."/>
            <person name="Ohta F."/>
            <person name="Oishi K."/>
            <person name="Rigoutsos I."/>
            <person name="Sano M."/>
            <person name="Sasaki A."/>
            <person name="Sasakura Y."/>
            <person name="Shoguchi E."/>
            <person name="Shin-i T."/>
            <person name="Spagnuolo A."/>
            <person name="Stainier D."/>
            <person name="Suzuki M.M."/>
            <person name="Tassy O."/>
            <person name="Takatori N."/>
            <person name="Tokuoka M."/>
            <person name="Yagi K."/>
            <person name="Yoshizaki F."/>
            <person name="Wada S."/>
            <person name="Zhang C."/>
            <person name="Hyatt P.D."/>
            <person name="Larimer F."/>
            <person name="Detter C."/>
            <person name="Doggett N."/>
            <person name="Glavina T."/>
            <person name="Hawkins T."/>
            <person name="Richardson P."/>
            <person name="Lucas S."/>
            <person name="Kohara Y."/>
            <person name="Levine M."/>
            <person name="Satoh N."/>
            <person name="Rokhsar D.S."/>
        </authorList>
    </citation>
    <scope>NUCLEOTIDE SEQUENCE [LARGE SCALE GENOMIC DNA]</scope>
</reference>
<dbReference type="STRING" id="7719.ENSCINP00000025061"/>
<feature type="compositionally biased region" description="Basic and acidic residues" evidence="5">
    <location>
        <begin position="200"/>
        <end position="227"/>
    </location>
</feature>
<dbReference type="HOGENOM" id="CLU_480546_0_0_1"/>
<dbReference type="PANTHER" id="PTHR13859">
    <property type="entry name" value="ATROPHIN-RELATED"/>
    <property type="match status" value="1"/>
</dbReference>
<comment type="subcellular location">
    <subcellularLocation>
        <location evidence="1">Nucleus</location>
    </subcellularLocation>
</comment>
<protein>
    <submittedName>
        <fullName evidence="6">Uncharacterized protein</fullName>
    </submittedName>
</protein>
<dbReference type="GO" id="GO:0005634">
    <property type="term" value="C:nucleus"/>
    <property type="evidence" value="ECO:0007669"/>
    <property type="project" value="UniProtKB-SubCell"/>
</dbReference>
<sequence length="567" mass="62588">MEVNSPYKGTPVSQADFGTPPVLGSPMDHIPTPDGHHFHSDGAMGQALLPSGSRNISPTPAARTQSLYRQSSPLPTAVNNQPKPSSFNPPHPEINPDEEEEEEYLPPQHHITIPAGESLPPSFRYDHGNHRQLPSSPETILFGKKTKFAFYPNSVCSRTDYIWIPPKDVKVSPKLVKHPEPHSSGGFQHPQQQRTPQHRPSHDRDREHPRPAKFHEPNSAKREDPHAHTPRPTSSVQSVPRSSPCTSTPYEPHSRPAPSHSSYAALGPGTPALRTLRQYAGTYDAQRDAMSAMPLYPYSGQHAGRELRERELREREMRERLPKPGLENLKLLESLDHLSTSHHGVTIPPGHPSAVQSLNPQVIEQLRQAYPPGAVVGMPATSPQIPGFSPIIHPDFSAHQAANERISSERLAAIEQYRMELLHSHQHSHIHSHLHLHQPNAGAGPMPLNMVHPPGGVNEAMLHPYAVMALQAQSQQALASGLDPLHAASVTNQMLSLQGFRGPTPIMPNPAMPVPQPTMPGRPIDPLQQYLSATHHLQAVAHEQQLMEHRAALQEEYIRAMAMGHKP</sequence>
<evidence type="ECO:0000313" key="6">
    <source>
        <dbReference type="Ensembl" id="ENSCINP00000025061.2"/>
    </source>
</evidence>
<evidence type="ECO:0000256" key="2">
    <source>
        <dbReference type="ARBA" id="ARBA00023015"/>
    </source>
</evidence>
<dbReference type="PANTHER" id="PTHR13859:SF11">
    <property type="entry name" value="GRUNGE, ISOFORM J"/>
    <property type="match status" value="1"/>
</dbReference>
<feature type="compositionally biased region" description="Polar residues" evidence="5">
    <location>
        <begin position="231"/>
        <end position="249"/>
    </location>
</feature>